<name>A0A2T4KJ07_9STAP</name>
<dbReference type="GO" id="GO:0140359">
    <property type="term" value="F:ABC-type transporter activity"/>
    <property type="evidence" value="ECO:0007669"/>
    <property type="project" value="InterPro"/>
</dbReference>
<evidence type="ECO:0000256" key="4">
    <source>
        <dbReference type="ARBA" id="ARBA00022840"/>
    </source>
</evidence>
<evidence type="ECO:0000313" key="11">
    <source>
        <dbReference type="EMBL" id="PTE73999.1"/>
    </source>
</evidence>
<comment type="subcellular location">
    <subcellularLocation>
        <location evidence="1">Cell membrane</location>
        <topology evidence="1">Multi-pass membrane protein</topology>
    </subcellularLocation>
</comment>
<keyword evidence="5 8" id="KW-1133">Transmembrane helix</keyword>
<dbReference type="RefSeq" id="WP_107505809.1">
    <property type="nucleotide sequence ID" value="NZ_PYZL01000013.1"/>
</dbReference>
<dbReference type="Gene3D" id="1.20.1560.10">
    <property type="entry name" value="ABC transporter type 1, transmembrane domain"/>
    <property type="match status" value="1"/>
</dbReference>
<sequence length="543" mass="61185">MKKLMNLVFNYKFFPVLMGITSFLLAVSVVIQNVSIAEFLNRVLYHNTKNIFSLLLIIFIVLIARVTFNMFNLRLGDRLAMKVKHQLRKQVLLKHSSTPIGTQINILTEVIDGLAPFFKSYLPQVFKSMMIPLMIIIAMCFIHLNTALIMMVTAPFIPLFYIIFGLKTRDESKEQMNYLNQFSQRFLNVAKGLITLKLFRRTNQAETLIYEDSTRFRDLTMRILKSAFLSGLMLEFISMLGIGLVALEAALSLVVFHHIDFKTAAIAVILAPEFYNAIKDLGQAFHTGKQSEGSSDIVFGFLNTENAVRNRTPEIVTTQDNQIEMTDVAFQYDEKSSFAIQNLSLSIKQGEKIAIVGLSGAGKTTLAKLLTQTLKSTNGQVTFNAKVKQIGMLSQQPYIFAATIKDNIAMFKTISDDKVLQVLDWVGLKEKVMSLKDGVYTRIGEGGETMSGGQMRRLELSRILLMNPDIVVFDEPTTGLDIETERVIQKAIDQHFQHTTMIIIAHRDSTIRQATRRLYINEGQLVQDDSTISVSLTKGGEES</sequence>
<dbReference type="PROSITE" id="PS00211">
    <property type="entry name" value="ABC_TRANSPORTER_1"/>
    <property type="match status" value="1"/>
</dbReference>
<feature type="transmembrane region" description="Helical" evidence="8">
    <location>
        <begin position="51"/>
        <end position="71"/>
    </location>
</feature>
<evidence type="ECO:0000256" key="7">
    <source>
        <dbReference type="ARBA" id="ARBA00025074"/>
    </source>
</evidence>
<dbReference type="PANTHER" id="PTHR24221:SF614">
    <property type="entry name" value="GLUTATHIONE_L-CYSTEINE TRANSPORT SYSTEM ATP-BINDING_PERMEASE PROTEIN CYDC"/>
    <property type="match status" value="1"/>
</dbReference>
<dbReference type="Gene3D" id="3.40.50.300">
    <property type="entry name" value="P-loop containing nucleotide triphosphate hydrolases"/>
    <property type="match status" value="1"/>
</dbReference>
<evidence type="ECO:0000259" key="10">
    <source>
        <dbReference type="PROSITE" id="PS50929"/>
    </source>
</evidence>
<accession>A0A2T4KJ07</accession>
<keyword evidence="2 8" id="KW-0812">Transmembrane</keyword>
<dbReference type="Pfam" id="PF00664">
    <property type="entry name" value="ABC_membrane"/>
    <property type="match status" value="1"/>
</dbReference>
<comment type="function">
    <text evidence="7">May be involved in multidrug export. Transmembrane domains (TMD) form a pore in the cell membrane and the ATP-binding domain (NBD) is responsible for energy generation.</text>
</comment>
<dbReference type="SUPFAM" id="SSF90123">
    <property type="entry name" value="ABC transporter transmembrane region"/>
    <property type="match status" value="1"/>
</dbReference>
<protein>
    <submittedName>
        <fullName evidence="11">Cysteine ABC transporter ATP-binding protein</fullName>
    </submittedName>
</protein>
<dbReference type="InterPro" id="IPR027417">
    <property type="entry name" value="P-loop_NTPase"/>
</dbReference>
<dbReference type="EMBL" id="PYZL01000013">
    <property type="protein sequence ID" value="PTE73999.1"/>
    <property type="molecule type" value="Genomic_DNA"/>
</dbReference>
<dbReference type="SMART" id="SM00382">
    <property type="entry name" value="AAA"/>
    <property type="match status" value="1"/>
</dbReference>
<feature type="domain" description="ABC transporter" evidence="9">
    <location>
        <begin position="323"/>
        <end position="543"/>
    </location>
</feature>
<gene>
    <name evidence="11" type="ORF">BUY44_03390</name>
</gene>
<feature type="transmembrane region" description="Helical" evidence="8">
    <location>
        <begin position="227"/>
        <end position="256"/>
    </location>
</feature>
<dbReference type="PROSITE" id="PS50893">
    <property type="entry name" value="ABC_TRANSPORTER_2"/>
    <property type="match status" value="1"/>
</dbReference>
<dbReference type="Pfam" id="PF00005">
    <property type="entry name" value="ABC_tran"/>
    <property type="match status" value="1"/>
</dbReference>
<dbReference type="AlphaFoldDB" id="A0A2T4KJ07"/>
<dbReference type="PANTHER" id="PTHR24221">
    <property type="entry name" value="ATP-BINDING CASSETTE SUB-FAMILY B"/>
    <property type="match status" value="1"/>
</dbReference>
<feature type="transmembrane region" description="Helical" evidence="8">
    <location>
        <begin position="12"/>
        <end position="31"/>
    </location>
</feature>
<dbReference type="GO" id="GO:0005886">
    <property type="term" value="C:plasma membrane"/>
    <property type="evidence" value="ECO:0007669"/>
    <property type="project" value="UniProtKB-SubCell"/>
</dbReference>
<evidence type="ECO:0000256" key="8">
    <source>
        <dbReference type="SAM" id="Phobius"/>
    </source>
</evidence>
<keyword evidence="6 8" id="KW-0472">Membrane</keyword>
<dbReference type="InterPro" id="IPR011527">
    <property type="entry name" value="ABC1_TM_dom"/>
</dbReference>
<dbReference type="PROSITE" id="PS50929">
    <property type="entry name" value="ABC_TM1F"/>
    <property type="match status" value="1"/>
</dbReference>
<evidence type="ECO:0000313" key="12">
    <source>
        <dbReference type="Proteomes" id="UP000242547"/>
    </source>
</evidence>
<dbReference type="Proteomes" id="UP000242547">
    <property type="component" value="Unassembled WGS sequence"/>
</dbReference>
<keyword evidence="4 11" id="KW-0067">ATP-binding</keyword>
<keyword evidence="3" id="KW-0547">Nucleotide-binding</keyword>
<dbReference type="CDD" id="cd18584">
    <property type="entry name" value="ABC_6TM_AarD_CydD"/>
    <property type="match status" value="1"/>
</dbReference>
<dbReference type="GO" id="GO:0016887">
    <property type="term" value="F:ATP hydrolysis activity"/>
    <property type="evidence" value="ECO:0007669"/>
    <property type="project" value="InterPro"/>
</dbReference>
<evidence type="ECO:0000256" key="1">
    <source>
        <dbReference type="ARBA" id="ARBA00004651"/>
    </source>
</evidence>
<dbReference type="GO" id="GO:0034040">
    <property type="term" value="F:ATPase-coupled lipid transmembrane transporter activity"/>
    <property type="evidence" value="ECO:0007669"/>
    <property type="project" value="TreeGrafter"/>
</dbReference>
<dbReference type="InterPro" id="IPR003593">
    <property type="entry name" value="AAA+_ATPase"/>
</dbReference>
<evidence type="ECO:0000259" key="9">
    <source>
        <dbReference type="PROSITE" id="PS50893"/>
    </source>
</evidence>
<proteinExistence type="predicted"/>
<dbReference type="InterPro" id="IPR017871">
    <property type="entry name" value="ABC_transporter-like_CS"/>
</dbReference>
<evidence type="ECO:0000256" key="5">
    <source>
        <dbReference type="ARBA" id="ARBA00022989"/>
    </source>
</evidence>
<evidence type="ECO:0000256" key="3">
    <source>
        <dbReference type="ARBA" id="ARBA00022741"/>
    </source>
</evidence>
<comment type="caution">
    <text evidence="11">The sequence shown here is derived from an EMBL/GenBank/DDBJ whole genome shotgun (WGS) entry which is preliminary data.</text>
</comment>
<dbReference type="InterPro" id="IPR039421">
    <property type="entry name" value="Type_1_exporter"/>
</dbReference>
<dbReference type="SUPFAM" id="SSF52540">
    <property type="entry name" value="P-loop containing nucleoside triphosphate hydrolases"/>
    <property type="match status" value="1"/>
</dbReference>
<reference evidence="11 12" key="1">
    <citation type="journal article" date="2016" name="Front. Microbiol.">
        <title>Comprehensive Phylogenetic Analysis of Bovine Non-aureus Staphylococci Species Based on Whole-Genome Sequencing.</title>
        <authorList>
            <person name="Naushad S."/>
            <person name="Barkema H.W."/>
            <person name="Luby C."/>
            <person name="Condas L.A."/>
            <person name="Nobrega D.B."/>
            <person name="Carson D.A."/>
            <person name="De Buck J."/>
        </authorList>
    </citation>
    <scope>NUCLEOTIDE SEQUENCE [LARGE SCALE GENOMIC DNA]</scope>
    <source>
        <strain evidence="11 12">SNUC 761</strain>
    </source>
</reference>
<evidence type="ECO:0000256" key="2">
    <source>
        <dbReference type="ARBA" id="ARBA00022692"/>
    </source>
</evidence>
<dbReference type="InterPro" id="IPR036640">
    <property type="entry name" value="ABC1_TM_sf"/>
</dbReference>
<feature type="domain" description="ABC transmembrane type-1" evidence="10">
    <location>
        <begin position="16"/>
        <end position="290"/>
    </location>
</feature>
<feature type="transmembrane region" description="Helical" evidence="8">
    <location>
        <begin position="131"/>
        <end position="164"/>
    </location>
</feature>
<dbReference type="InterPro" id="IPR003439">
    <property type="entry name" value="ABC_transporter-like_ATP-bd"/>
</dbReference>
<organism evidence="11 12">
    <name type="scientific">Staphylococcus devriesei</name>
    <dbReference type="NCBI Taxonomy" id="586733"/>
    <lineage>
        <taxon>Bacteria</taxon>
        <taxon>Bacillati</taxon>
        <taxon>Bacillota</taxon>
        <taxon>Bacilli</taxon>
        <taxon>Bacillales</taxon>
        <taxon>Staphylococcaceae</taxon>
        <taxon>Staphylococcus</taxon>
    </lineage>
</organism>
<evidence type="ECO:0000256" key="6">
    <source>
        <dbReference type="ARBA" id="ARBA00023136"/>
    </source>
</evidence>
<dbReference type="GO" id="GO:0005524">
    <property type="term" value="F:ATP binding"/>
    <property type="evidence" value="ECO:0007669"/>
    <property type="project" value="UniProtKB-KW"/>
</dbReference>